<dbReference type="AlphaFoldDB" id="A0A2I0TY97"/>
<accession>A0A2I0TY97</accession>
<evidence type="ECO:0000313" key="2">
    <source>
        <dbReference type="Proteomes" id="UP000233556"/>
    </source>
</evidence>
<gene>
    <name evidence="1" type="ORF">llap_10889</name>
</gene>
<sequence length="89" mass="10210">METCLVKLPPLPQLRVPVNVLMQLDIGIGSYHRKAIYNHPFTIHDHHRNLNCTQQSPECCWRLVPFPARSESQPPPRKRALIAKAVSTF</sequence>
<evidence type="ECO:0000313" key="1">
    <source>
        <dbReference type="EMBL" id="PKU38805.1"/>
    </source>
</evidence>
<protein>
    <submittedName>
        <fullName evidence="1">Uncharacterized protein</fullName>
    </submittedName>
</protein>
<organism evidence="1 2">
    <name type="scientific">Limosa lapponica baueri</name>
    <dbReference type="NCBI Taxonomy" id="1758121"/>
    <lineage>
        <taxon>Eukaryota</taxon>
        <taxon>Metazoa</taxon>
        <taxon>Chordata</taxon>
        <taxon>Craniata</taxon>
        <taxon>Vertebrata</taxon>
        <taxon>Euteleostomi</taxon>
        <taxon>Archelosauria</taxon>
        <taxon>Archosauria</taxon>
        <taxon>Dinosauria</taxon>
        <taxon>Saurischia</taxon>
        <taxon>Theropoda</taxon>
        <taxon>Coelurosauria</taxon>
        <taxon>Aves</taxon>
        <taxon>Neognathae</taxon>
        <taxon>Neoaves</taxon>
        <taxon>Charadriiformes</taxon>
        <taxon>Scolopacidae</taxon>
        <taxon>Limosa</taxon>
    </lineage>
</organism>
<proteinExistence type="predicted"/>
<reference evidence="2" key="1">
    <citation type="submission" date="2017-11" db="EMBL/GenBank/DDBJ databases">
        <authorList>
            <person name="Lima N.C."/>
            <person name="Parody-Merino A.M."/>
            <person name="Battley P.F."/>
            <person name="Fidler A.E."/>
            <person name="Prosdocimi F."/>
        </authorList>
    </citation>
    <scope>NUCLEOTIDE SEQUENCE [LARGE SCALE GENOMIC DNA]</scope>
</reference>
<dbReference type="Proteomes" id="UP000233556">
    <property type="component" value="Unassembled WGS sequence"/>
</dbReference>
<reference evidence="2" key="2">
    <citation type="submission" date="2017-12" db="EMBL/GenBank/DDBJ databases">
        <title>Genome sequence of the Bar-tailed Godwit (Limosa lapponica baueri).</title>
        <authorList>
            <person name="Lima N.C.B."/>
            <person name="Parody-Merino A.M."/>
            <person name="Battley P.F."/>
            <person name="Fidler A.E."/>
            <person name="Prosdocimi F."/>
        </authorList>
    </citation>
    <scope>NUCLEOTIDE SEQUENCE [LARGE SCALE GENOMIC DNA]</scope>
</reference>
<keyword evidence="2" id="KW-1185">Reference proteome</keyword>
<dbReference type="EMBL" id="KZ506651">
    <property type="protein sequence ID" value="PKU38805.1"/>
    <property type="molecule type" value="Genomic_DNA"/>
</dbReference>
<name>A0A2I0TY97_LIMLA</name>